<keyword evidence="2" id="KW-1185">Reference proteome</keyword>
<gene>
    <name evidence="1" type="ORF">P8A19_40690</name>
</gene>
<protein>
    <recommendedName>
        <fullName evidence="3">Beta-ketoacyl synthase N-terminal domain-containing protein</fullName>
    </recommendedName>
</protein>
<evidence type="ECO:0000313" key="2">
    <source>
        <dbReference type="Proteomes" id="UP001235744"/>
    </source>
</evidence>
<reference evidence="1 2" key="1">
    <citation type="submission" date="2023-03" db="EMBL/GenBank/DDBJ databases">
        <title>Isolation and description of six Streptomyces strains from soil environments, able to metabolize different microbial glucans.</title>
        <authorList>
            <person name="Widen T."/>
            <person name="Larsbrink J."/>
        </authorList>
    </citation>
    <scope>NUCLEOTIDE SEQUENCE [LARGE SCALE GENOMIC DNA]</scope>
    <source>
        <strain evidence="1 2">Alt2</strain>
    </source>
</reference>
<sequence>MPILLTTGHFATHTAWGLEDFLGRHRHDLVPKIAAALCLEHLGALAWPLDRQDGTPDSVHKFGCMFASPHRAVIDAVRRGLDRAGVTESRVLRPFVPDTTGRSPDGTTWPGDRGPFWHGAGLHLRRTGRRLLRRQPSPRR</sequence>
<proteinExistence type="predicted"/>
<dbReference type="Proteomes" id="UP001235744">
    <property type="component" value="Chromosome"/>
</dbReference>
<dbReference type="EMBL" id="CP120988">
    <property type="protein sequence ID" value="WLQ61357.1"/>
    <property type="molecule type" value="Genomic_DNA"/>
</dbReference>
<organism evidence="1 2">
    <name type="scientific">Streptomyces poriferorum</name>
    <dbReference type="NCBI Taxonomy" id="2798799"/>
    <lineage>
        <taxon>Bacteria</taxon>
        <taxon>Bacillati</taxon>
        <taxon>Actinomycetota</taxon>
        <taxon>Actinomycetes</taxon>
        <taxon>Kitasatosporales</taxon>
        <taxon>Streptomycetaceae</taxon>
        <taxon>Streptomyces</taxon>
    </lineage>
</organism>
<dbReference type="RefSeq" id="WP_306068610.1">
    <property type="nucleotide sequence ID" value="NZ_CP120988.1"/>
</dbReference>
<evidence type="ECO:0008006" key="3">
    <source>
        <dbReference type="Google" id="ProtNLM"/>
    </source>
</evidence>
<evidence type="ECO:0000313" key="1">
    <source>
        <dbReference type="EMBL" id="WLQ61357.1"/>
    </source>
</evidence>
<accession>A0ABY9J0L3</accession>
<name>A0ABY9J0L3_9ACTN</name>